<dbReference type="InterPro" id="IPR008271">
    <property type="entry name" value="Ser/Thr_kinase_AS"/>
</dbReference>
<dbReference type="GO" id="GO:0005737">
    <property type="term" value="C:cytoplasm"/>
    <property type="evidence" value="ECO:0007669"/>
    <property type="project" value="TreeGrafter"/>
</dbReference>
<evidence type="ECO:0000313" key="10">
    <source>
        <dbReference type="EMBL" id="TPP62396.1"/>
    </source>
</evidence>
<comment type="caution">
    <text evidence="10">The sequence shown here is derived from an EMBL/GenBank/DDBJ whole genome shotgun (WGS) entry which is preliminary data.</text>
</comment>
<name>A0A504YQD9_FASGI</name>
<dbReference type="Proteomes" id="UP000316759">
    <property type="component" value="Unassembled WGS sequence"/>
</dbReference>
<keyword evidence="6" id="KW-0067">ATP-binding</keyword>
<dbReference type="Pfam" id="PF00069">
    <property type="entry name" value="Pkinase"/>
    <property type="match status" value="1"/>
</dbReference>
<protein>
    <recommendedName>
        <fullName evidence="7">Cell division protein kinase 5</fullName>
    </recommendedName>
</protein>
<evidence type="ECO:0000256" key="3">
    <source>
        <dbReference type="ARBA" id="ARBA00022679"/>
    </source>
</evidence>
<organism evidence="10 11">
    <name type="scientific">Fasciola gigantica</name>
    <name type="common">Giant liver fluke</name>
    <dbReference type="NCBI Taxonomy" id="46835"/>
    <lineage>
        <taxon>Eukaryota</taxon>
        <taxon>Metazoa</taxon>
        <taxon>Spiralia</taxon>
        <taxon>Lophotrochozoa</taxon>
        <taxon>Platyhelminthes</taxon>
        <taxon>Trematoda</taxon>
        <taxon>Digenea</taxon>
        <taxon>Plagiorchiida</taxon>
        <taxon>Echinostomata</taxon>
        <taxon>Echinostomatoidea</taxon>
        <taxon>Fasciolidae</taxon>
        <taxon>Fasciola</taxon>
    </lineage>
</organism>
<dbReference type="InterPro" id="IPR000719">
    <property type="entry name" value="Prot_kinase_dom"/>
</dbReference>
<evidence type="ECO:0000256" key="8">
    <source>
        <dbReference type="SAM" id="MobiDB-lite"/>
    </source>
</evidence>
<feature type="compositionally biased region" description="Low complexity" evidence="8">
    <location>
        <begin position="20"/>
        <end position="31"/>
    </location>
</feature>
<dbReference type="STRING" id="46835.A0A504YQD9"/>
<dbReference type="GO" id="GO:0004693">
    <property type="term" value="F:cyclin-dependent protein serine/threonine kinase activity"/>
    <property type="evidence" value="ECO:0007669"/>
    <property type="project" value="TreeGrafter"/>
</dbReference>
<accession>A0A504YQD9</accession>
<dbReference type="SUPFAM" id="SSF56112">
    <property type="entry name" value="Protein kinase-like (PK-like)"/>
    <property type="match status" value="1"/>
</dbReference>
<dbReference type="GO" id="GO:0005634">
    <property type="term" value="C:nucleus"/>
    <property type="evidence" value="ECO:0007669"/>
    <property type="project" value="TreeGrafter"/>
</dbReference>
<feature type="domain" description="Protein kinase" evidence="9">
    <location>
        <begin position="105"/>
        <end position="418"/>
    </location>
</feature>
<dbReference type="Gene3D" id="1.10.510.10">
    <property type="entry name" value="Transferase(Phosphotransferase) domain 1"/>
    <property type="match status" value="2"/>
</dbReference>
<feature type="compositionally biased region" description="Polar residues" evidence="8">
    <location>
        <begin position="32"/>
        <end position="51"/>
    </location>
</feature>
<proteinExistence type="inferred from homology"/>
<dbReference type="PROSITE" id="PS00108">
    <property type="entry name" value="PROTEIN_KINASE_ST"/>
    <property type="match status" value="1"/>
</dbReference>
<reference evidence="10 11" key="1">
    <citation type="submission" date="2019-04" db="EMBL/GenBank/DDBJ databases">
        <title>Annotation for the trematode Fasciola gigantica.</title>
        <authorList>
            <person name="Choi Y.-J."/>
        </authorList>
    </citation>
    <scope>NUCLEOTIDE SEQUENCE [LARGE SCALE GENOMIC DNA]</scope>
    <source>
        <strain evidence="10">Uganda_cow_1</strain>
    </source>
</reference>
<dbReference type="AlphaFoldDB" id="A0A504YQD9"/>
<dbReference type="OrthoDB" id="6248443at2759"/>
<dbReference type="EMBL" id="SUNJ01006891">
    <property type="protein sequence ID" value="TPP62396.1"/>
    <property type="molecule type" value="Genomic_DNA"/>
</dbReference>
<evidence type="ECO:0000259" key="9">
    <source>
        <dbReference type="PROSITE" id="PS50011"/>
    </source>
</evidence>
<sequence length="620" mass="69995">MPVISKVKHFVVIPVQDNGSSLSDTRSSTFSGGQINVQGLSSKTNRTPSITSKDEFRMTDRRRISRLLPKKKHRQPSSPALLQLPGEIQQPTLRMNGVESTKHGPYVLDALGDSTFMLNRVSQTKDSFTKQTMENIYAMQKKTPLSLSNGPIVIERPQKLRLLPASPRSVSVYTVHNRLENGQHIGVVHPMECAMSNESENDETVFQNRNQFMTSSLRETATHGRRVRRITSRRQLRHSMSEMGYGKLQSYRKLELIGEGQDLRNYMESYKNRLPLKTVKLFMFQIFRALEFCHASRILHRDLKPQNLLITKNQELKLADFGIPPEAYWPGLRQNEKFQQLVLSPDTEQITSVSSSISPSGTMGNAEEIQVFTNHLRNTFTERVNRLDRTGIDLLTNCLHLLGSRRITAAGALVHPYFDGILPKGVRVQDLSPEQSVLVSHEEITRAGTYRYKMESGQKNFSQQKKIATSMEDVRVGTQPTQSEVYQKVNSFQRPSKAMSRSMVNVFPLANSDLMQANGTRRNHEIMQSISGTPTQVRSLSSKALLPSTKMKSHSINWKSSSKGSVMIINGKALPREPDFVENPDPALLLDRIKPNGFARSHSPIMVTIERSCEPGKTPK</sequence>
<keyword evidence="2" id="KW-0723">Serine/threonine-protein kinase</keyword>
<dbReference type="InterPro" id="IPR050108">
    <property type="entry name" value="CDK"/>
</dbReference>
<evidence type="ECO:0000313" key="11">
    <source>
        <dbReference type="Proteomes" id="UP000316759"/>
    </source>
</evidence>
<evidence type="ECO:0000256" key="5">
    <source>
        <dbReference type="ARBA" id="ARBA00022777"/>
    </source>
</evidence>
<keyword evidence="5 10" id="KW-0418">Kinase</keyword>
<keyword evidence="4" id="KW-0547">Nucleotide-binding</keyword>
<evidence type="ECO:0000256" key="7">
    <source>
        <dbReference type="ARBA" id="ARBA00041295"/>
    </source>
</evidence>
<evidence type="ECO:0000256" key="4">
    <source>
        <dbReference type="ARBA" id="ARBA00022741"/>
    </source>
</evidence>
<comment type="similarity">
    <text evidence="1">Belongs to the protein kinase superfamily. CMGC Ser/Thr protein kinase family. CDC2/CDKX subfamily.</text>
</comment>
<gene>
    <name evidence="10" type="ORF">FGIG_05823</name>
</gene>
<dbReference type="InterPro" id="IPR011009">
    <property type="entry name" value="Kinase-like_dom_sf"/>
</dbReference>
<dbReference type="PROSITE" id="PS50011">
    <property type="entry name" value="PROTEIN_KINASE_DOM"/>
    <property type="match status" value="1"/>
</dbReference>
<dbReference type="SMART" id="SM00220">
    <property type="entry name" value="S_TKc"/>
    <property type="match status" value="1"/>
</dbReference>
<dbReference type="GO" id="GO:0005524">
    <property type="term" value="F:ATP binding"/>
    <property type="evidence" value="ECO:0007669"/>
    <property type="project" value="UniProtKB-KW"/>
</dbReference>
<dbReference type="PANTHER" id="PTHR24056">
    <property type="entry name" value="CELL DIVISION PROTEIN KINASE"/>
    <property type="match status" value="1"/>
</dbReference>
<evidence type="ECO:0000256" key="2">
    <source>
        <dbReference type="ARBA" id="ARBA00022527"/>
    </source>
</evidence>
<keyword evidence="3" id="KW-0808">Transferase</keyword>
<evidence type="ECO:0000256" key="1">
    <source>
        <dbReference type="ARBA" id="ARBA00006485"/>
    </source>
</evidence>
<evidence type="ECO:0000256" key="6">
    <source>
        <dbReference type="ARBA" id="ARBA00022840"/>
    </source>
</evidence>
<feature type="region of interest" description="Disordered" evidence="8">
    <location>
        <begin position="20"/>
        <end position="52"/>
    </location>
</feature>
<dbReference type="PANTHER" id="PTHR24056:SF46">
    <property type="entry name" value="CYCLIN-DEPENDENT KINASE 5"/>
    <property type="match status" value="1"/>
</dbReference>
<keyword evidence="11" id="KW-1185">Reference proteome</keyword>